<proteinExistence type="predicted"/>
<dbReference type="EMBL" id="BMAV01016638">
    <property type="protein sequence ID" value="GFY67581.1"/>
    <property type="molecule type" value="Genomic_DNA"/>
</dbReference>
<accession>A0A8X7CHX9</accession>
<name>A0A8X7CHX9_9ARAC</name>
<organism evidence="1 2">
    <name type="scientific">Trichonephila inaurata madagascariensis</name>
    <dbReference type="NCBI Taxonomy" id="2747483"/>
    <lineage>
        <taxon>Eukaryota</taxon>
        <taxon>Metazoa</taxon>
        <taxon>Ecdysozoa</taxon>
        <taxon>Arthropoda</taxon>
        <taxon>Chelicerata</taxon>
        <taxon>Arachnida</taxon>
        <taxon>Araneae</taxon>
        <taxon>Araneomorphae</taxon>
        <taxon>Entelegynae</taxon>
        <taxon>Araneoidea</taxon>
        <taxon>Nephilidae</taxon>
        <taxon>Trichonephila</taxon>
        <taxon>Trichonephila inaurata</taxon>
    </lineage>
</organism>
<evidence type="ECO:0000313" key="2">
    <source>
        <dbReference type="Proteomes" id="UP000886998"/>
    </source>
</evidence>
<dbReference type="AlphaFoldDB" id="A0A8X7CHX9"/>
<keyword evidence="2" id="KW-1185">Reference proteome</keyword>
<evidence type="ECO:0000313" key="1">
    <source>
        <dbReference type="EMBL" id="GFY67581.1"/>
    </source>
</evidence>
<comment type="caution">
    <text evidence="1">The sequence shown here is derived from an EMBL/GenBank/DDBJ whole genome shotgun (WGS) entry which is preliminary data.</text>
</comment>
<dbReference type="Proteomes" id="UP000886998">
    <property type="component" value="Unassembled WGS sequence"/>
</dbReference>
<protein>
    <submittedName>
        <fullName evidence="1">Uncharacterized protein</fullName>
    </submittedName>
</protein>
<sequence>MLLTHPQGDPTYFMQRFVIDKRTTTRCRNVKRQSRQWWEACGPAPLGTDCPKRSASIFPLAKGYLDTKIREKTPGLEVKKNHLHQDKAPGTALCFHGDGENVDLLHIPHPYTLPDLEPLYFHLFLNLKESFRAPASVKNLKWPIVNIFTAVEFSSSKVIDVVKTLNSSVKNHF</sequence>
<reference evidence="1" key="1">
    <citation type="submission" date="2020-08" db="EMBL/GenBank/DDBJ databases">
        <title>Multicomponent nature underlies the extraordinary mechanical properties of spider dragline silk.</title>
        <authorList>
            <person name="Kono N."/>
            <person name="Nakamura H."/>
            <person name="Mori M."/>
            <person name="Yoshida Y."/>
            <person name="Ohtoshi R."/>
            <person name="Malay A.D."/>
            <person name="Moran D.A.P."/>
            <person name="Tomita M."/>
            <person name="Numata K."/>
            <person name="Arakawa K."/>
        </authorList>
    </citation>
    <scope>NUCLEOTIDE SEQUENCE</scope>
</reference>
<gene>
    <name evidence="1" type="ORF">TNIN_146991</name>
</gene>